<dbReference type="PANTHER" id="PTHR42953:SF3">
    <property type="entry name" value="HIGH-AFFINITY ZINC UPTAKE SYSTEM PROTEIN ZNUA"/>
    <property type="match status" value="1"/>
</dbReference>
<keyword evidence="5" id="KW-0864">Zinc transport</keyword>
<dbReference type="InterPro" id="IPR006127">
    <property type="entry name" value="ZnuA-like"/>
</dbReference>
<evidence type="ECO:0000313" key="6">
    <source>
        <dbReference type="EMBL" id="KJV63958.1"/>
    </source>
</evidence>
<dbReference type="PANTHER" id="PTHR42953">
    <property type="entry name" value="HIGH-AFFINITY ZINC UPTAKE SYSTEM PROTEIN ZNUA-RELATED"/>
    <property type="match status" value="1"/>
</dbReference>
<dbReference type="EMBL" id="LANV01000001">
    <property type="protein sequence ID" value="KJV63958.1"/>
    <property type="molecule type" value="Genomic_DNA"/>
</dbReference>
<proteinExistence type="inferred from homology"/>
<comment type="caution">
    <text evidence="6">The sequence shown here is derived from an EMBL/GenBank/DDBJ whole genome shotgun (WGS) entry which is preliminary data.</text>
</comment>
<protein>
    <recommendedName>
        <fullName evidence="2">High-affinity zinc uptake system protein ZnuA</fullName>
    </recommendedName>
</protein>
<evidence type="ECO:0000256" key="5">
    <source>
        <dbReference type="ARBA" id="ARBA00022906"/>
    </source>
</evidence>
<evidence type="ECO:0000256" key="4">
    <source>
        <dbReference type="ARBA" id="ARBA00022729"/>
    </source>
</evidence>
<evidence type="ECO:0000256" key="1">
    <source>
        <dbReference type="ARBA" id="ARBA00011028"/>
    </source>
</evidence>
<dbReference type="FunFam" id="3.40.50.1980:FF:000091">
    <property type="entry name" value="Periplasmic solute binding family protein"/>
    <property type="match status" value="1"/>
</dbReference>
<dbReference type="Pfam" id="PF01297">
    <property type="entry name" value="ZnuA"/>
    <property type="match status" value="1"/>
</dbReference>
<dbReference type="AlphaFoldDB" id="A0A0F3N784"/>
<name>A0A0F3N784_ANAPH</name>
<dbReference type="Proteomes" id="UP000033441">
    <property type="component" value="Unassembled WGS sequence"/>
</dbReference>
<keyword evidence="4" id="KW-0732">Signal</keyword>
<evidence type="ECO:0000256" key="3">
    <source>
        <dbReference type="ARBA" id="ARBA00022448"/>
    </source>
</evidence>
<dbReference type="PATRIC" id="fig|1359152.3.peg.749"/>
<dbReference type="Gene3D" id="3.40.50.1980">
    <property type="entry name" value="Nitrogenase molybdenum iron protein domain"/>
    <property type="match status" value="2"/>
</dbReference>
<gene>
    <name evidence="6" type="ORF">APHMUC_0707</name>
</gene>
<dbReference type="InterPro" id="IPR050492">
    <property type="entry name" value="Bact_metal-bind_prot9"/>
</dbReference>
<dbReference type="GO" id="GO:0046872">
    <property type="term" value="F:metal ion binding"/>
    <property type="evidence" value="ECO:0007669"/>
    <property type="project" value="InterPro"/>
</dbReference>
<keyword evidence="3" id="KW-0813">Transport</keyword>
<accession>A0A0F3N784</accession>
<organism evidence="6 7">
    <name type="scientific">Anaplasma phagocytophilum str. ApMUC09</name>
    <dbReference type="NCBI Taxonomy" id="1359152"/>
    <lineage>
        <taxon>Bacteria</taxon>
        <taxon>Pseudomonadati</taxon>
        <taxon>Pseudomonadota</taxon>
        <taxon>Alphaproteobacteria</taxon>
        <taxon>Rickettsiales</taxon>
        <taxon>Anaplasmataceae</taxon>
        <taxon>Anaplasma</taxon>
        <taxon>phagocytophilum group</taxon>
    </lineage>
</organism>
<keyword evidence="5" id="KW-0862">Zinc</keyword>
<reference evidence="6 7" key="1">
    <citation type="submission" date="2015-02" db="EMBL/GenBank/DDBJ databases">
        <title>Genome Sequencing of Rickettsiales.</title>
        <authorList>
            <person name="Daugherty S.C."/>
            <person name="Su Q."/>
            <person name="Abolude K."/>
            <person name="Beier-Sexton M."/>
            <person name="Carlyon J.A."/>
            <person name="Carter R."/>
            <person name="Day N.P."/>
            <person name="Dumler S.J."/>
            <person name="Dyachenko V."/>
            <person name="Godinez A."/>
            <person name="Kurtti T.J."/>
            <person name="Lichay M."/>
            <person name="Mullins K.E."/>
            <person name="Ott S."/>
            <person name="Pappas-Brown V."/>
            <person name="Paris D.H."/>
            <person name="Patel P."/>
            <person name="Richards A.L."/>
            <person name="Sadzewicz L."/>
            <person name="Sears K."/>
            <person name="Seidman D."/>
            <person name="Sengamalay N."/>
            <person name="Stenos J."/>
            <person name="Tallon L.J."/>
            <person name="Vincent G."/>
            <person name="Fraser C.M."/>
            <person name="Munderloh U."/>
            <person name="Dunning-Hotopp J.C."/>
        </authorList>
    </citation>
    <scope>NUCLEOTIDE SEQUENCE [LARGE SCALE GENOMIC DNA]</scope>
    <source>
        <strain evidence="6 7">ApMUC09</strain>
    </source>
</reference>
<evidence type="ECO:0000256" key="2">
    <source>
        <dbReference type="ARBA" id="ARBA00015915"/>
    </source>
</evidence>
<sequence>MLTRIHTISLLVALLLPTAGYTVPKVAATINPIHFLVSDVGRGVVKPSLPSIGMSCVHDYVLKPSDVASLNAADIVFYVDESMEPYIQKLADGPQKKLIRLSDEVELLSNRGYHGSYEGQNTKDFHIWLNPENAKKIIGKICSTLSEADPENAEIYKKNAENALEKISAMTEDIHKMLASVKSVPYIVAHDAYQYFDRYFGLHCVASLSSGHITAKELFLARAAAKKHGVKCIFTDMYGNKQRYKFISKKIKIQAVDPIGSSITVDEDGYYQLMQTLAEGFKKCLE</sequence>
<evidence type="ECO:0000313" key="7">
    <source>
        <dbReference type="Proteomes" id="UP000033441"/>
    </source>
</evidence>
<dbReference type="SUPFAM" id="SSF53807">
    <property type="entry name" value="Helical backbone' metal receptor"/>
    <property type="match status" value="1"/>
</dbReference>
<dbReference type="GO" id="GO:0006829">
    <property type="term" value="P:zinc ion transport"/>
    <property type="evidence" value="ECO:0007669"/>
    <property type="project" value="UniProtKB-KW"/>
</dbReference>
<comment type="similarity">
    <text evidence="1">Belongs to the bacterial solute-binding protein 9 family.</text>
</comment>
<keyword evidence="5" id="KW-0406">Ion transport</keyword>